<gene>
    <name evidence="2" type="ORF">G6F51_002532</name>
</gene>
<evidence type="ECO:0000313" key="2">
    <source>
        <dbReference type="EMBL" id="KAG1550277.1"/>
    </source>
</evidence>
<feature type="compositionally biased region" description="Low complexity" evidence="1">
    <location>
        <begin position="37"/>
        <end position="53"/>
    </location>
</feature>
<dbReference type="EMBL" id="JAANIT010000222">
    <property type="protein sequence ID" value="KAG1550277.1"/>
    <property type="molecule type" value="Genomic_DNA"/>
</dbReference>
<comment type="caution">
    <text evidence="2">The sequence shown here is derived from an EMBL/GenBank/DDBJ whole genome shotgun (WGS) entry which is preliminary data.</text>
</comment>
<proteinExistence type="predicted"/>
<protein>
    <submittedName>
        <fullName evidence="2">Uncharacterized protein</fullName>
    </submittedName>
</protein>
<reference evidence="2" key="1">
    <citation type="journal article" date="2020" name="Microb. Genom.">
        <title>Genetic diversity of clinical and environmental Mucorales isolates obtained from an investigation of mucormycosis cases among solid organ transplant recipients.</title>
        <authorList>
            <person name="Nguyen M.H."/>
            <person name="Kaul D."/>
            <person name="Muto C."/>
            <person name="Cheng S.J."/>
            <person name="Richter R.A."/>
            <person name="Bruno V.M."/>
            <person name="Liu G."/>
            <person name="Beyhan S."/>
            <person name="Sundermann A.J."/>
            <person name="Mounaud S."/>
            <person name="Pasculle A.W."/>
            <person name="Nierman W.C."/>
            <person name="Driscoll E."/>
            <person name="Cumbie R."/>
            <person name="Clancy C.J."/>
            <person name="Dupont C.L."/>
        </authorList>
    </citation>
    <scope>NUCLEOTIDE SEQUENCE</scope>
    <source>
        <strain evidence="2">GL16</strain>
    </source>
</reference>
<dbReference type="OrthoDB" id="10306793at2759"/>
<feature type="region of interest" description="Disordered" evidence="1">
    <location>
        <begin position="33"/>
        <end position="55"/>
    </location>
</feature>
<name>A0A9P6YJU0_RHIOR</name>
<accession>A0A9P6YJU0</accession>
<sequence length="418" mass="47242">MRNSPTPALDDYSYVDHATSQNKRMKNTNLQINCGEQPQSSSPMPLSSTSSRQQEIQNPNVFSFSQSSNDRGIVSSLSDIIQQYESQPGLLKMILLSKVEEDRRKTEEVKLRQKELDYMIANQSLKGLDNTIDDNIKQEFDVSKSLIKDDVLTSNLALCSVNYDPFAERIADSREASKASNQEAISHTTLPYSTTTNPTPKIQSIYPNTVHNHSQLRERFDSRTMSYNSLPIPTHQRLPSSYSTQVRAPIIQQSHSYNNNNLSPARKSSCSSQQTLLLASYPTHRDSNDAIYQHELLASTKSSLVDPAEDCSSNDFSNNRHENVNINNLNSNLINDAQSPNTIDSQRFLKPKAHANPTNLDPSSIANDCSINQLSTIKKRRKRDVQAITMIVQTKEFPYNDQHEWKNNGNTQIGRKYQ</sequence>
<evidence type="ECO:0000313" key="3">
    <source>
        <dbReference type="Proteomes" id="UP000717996"/>
    </source>
</evidence>
<dbReference type="Proteomes" id="UP000717996">
    <property type="component" value="Unassembled WGS sequence"/>
</dbReference>
<dbReference type="AlphaFoldDB" id="A0A9P6YJU0"/>
<evidence type="ECO:0000256" key="1">
    <source>
        <dbReference type="SAM" id="MobiDB-lite"/>
    </source>
</evidence>
<organism evidence="2 3">
    <name type="scientific">Rhizopus oryzae</name>
    <name type="common">Mucormycosis agent</name>
    <name type="synonym">Rhizopus arrhizus var. delemar</name>
    <dbReference type="NCBI Taxonomy" id="64495"/>
    <lineage>
        <taxon>Eukaryota</taxon>
        <taxon>Fungi</taxon>
        <taxon>Fungi incertae sedis</taxon>
        <taxon>Mucoromycota</taxon>
        <taxon>Mucoromycotina</taxon>
        <taxon>Mucoromycetes</taxon>
        <taxon>Mucorales</taxon>
        <taxon>Mucorineae</taxon>
        <taxon>Rhizopodaceae</taxon>
        <taxon>Rhizopus</taxon>
    </lineage>
</organism>